<proteinExistence type="predicted"/>
<protein>
    <submittedName>
        <fullName evidence="5">Site-specific DNA recombinase</fullName>
    </submittedName>
</protein>
<evidence type="ECO:0000256" key="2">
    <source>
        <dbReference type="SAM" id="MobiDB-lite"/>
    </source>
</evidence>
<dbReference type="InterPro" id="IPR038109">
    <property type="entry name" value="DNA_bind_recomb_sf"/>
</dbReference>
<sequence>MAKKEEIKITALYERLSRDDEQVGESNSIQNQKMYLEEYARQHGMRNIRHFSDDGYSGTNFNRPGFNALLEEIEAGHVAVLIVKDLSRFGRNYLQVGYYTEVVFPKKGIRFIAINNSVDSANPSDNDLTPFLNIMNEWYAKDTSNKIKAVFKARMKNGMRCSGSIPYGYKRTKEDKQLLLVDEPAAEVVRKIFRLACQGIGVTAIAEMLSAEKILIPSAHAAKYFPENCRHSEVADPYRWSATTVGYILDRQEYLGHTVLGKSICENFKTKQRRAATADELMIFPDTHEAIIEQDTWDIAHKLRLQKRPKAANGTYTHRLSGLIYCADCGARMNFCSPDRVKSGKRFDSDSAFQCGNYRNTAGQCVSHFVKTSVLEAVILQAIQAVSKYALENEAEFVAQLKSIWNENQSKNTDSGQRELEEARKRMAELDTMIQNLYESSVKGVLPERQAQRMIQQYDEEQILLERRIQELESQIQQETVKKADTERFLALVRKYRDCTELTDAMLYSFIDRVEVHEATGGRTIYRQQNIDIHFNFIGSYYPPVETVSEEERIAAIDAEQKRKKQEKGRRANERRKQKIEALRLAAEAGDPEAIAQYEQHLSKLRERNQKYRQKVREAREADPEYLRQLDEKERMRQERLLETERKRMERATRKKKLSRAELREKAKTDPEAAEQWAAMKAKEAEARQRKKEREEARIASDPEYAAMMAERKAEYTRTRTAKRKAEHDALVELARTDPEAARQLAEKRKYQSEATTKSRQKMKAAAEAGDPDAIRRYEAYLAKRREDYHKKNQSKEEISA</sequence>
<dbReference type="CDD" id="cd03770">
    <property type="entry name" value="SR_TndX_transposase"/>
    <property type="match status" value="1"/>
</dbReference>
<feature type="compositionally biased region" description="Basic and acidic residues" evidence="2">
    <location>
        <begin position="659"/>
        <end position="671"/>
    </location>
</feature>
<dbReference type="InterPro" id="IPR036162">
    <property type="entry name" value="Resolvase-like_N_sf"/>
</dbReference>
<dbReference type="Pfam" id="PF00239">
    <property type="entry name" value="Resolvase"/>
    <property type="match status" value="1"/>
</dbReference>
<feature type="compositionally biased region" description="Basic and acidic residues" evidence="2">
    <location>
        <begin position="681"/>
        <end position="701"/>
    </location>
</feature>
<keyword evidence="1" id="KW-0175">Coiled coil</keyword>
<evidence type="ECO:0000259" key="4">
    <source>
        <dbReference type="PROSITE" id="PS51737"/>
    </source>
</evidence>
<organism evidence="5 6">
    <name type="scientific">Anaerotignum lactatifermentans DSM 14214</name>
    <dbReference type="NCBI Taxonomy" id="1121323"/>
    <lineage>
        <taxon>Bacteria</taxon>
        <taxon>Bacillati</taxon>
        <taxon>Bacillota</taxon>
        <taxon>Clostridia</taxon>
        <taxon>Lachnospirales</taxon>
        <taxon>Anaerotignaceae</taxon>
        <taxon>Anaerotignum</taxon>
    </lineage>
</organism>
<evidence type="ECO:0000259" key="3">
    <source>
        <dbReference type="PROSITE" id="PS51736"/>
    </source>
</evidence>
<dbReference type="GO" id="GO:0000150">
    <property type="term" value="F:DNA strand exchange activity"/>
    <property type="evidence" value="ECO:0007669"/>
    <property type="project" value="InterPro"/>
</dbReference>
<feature type="domain" description="Resolvase/invertase-type recombinase catalytic" evidence="3">
    <location>
        <begin position="9"/>
        <end position="158"/>
    </location>
</feature>
<feature type="compositionally biased region" description="Basic and acidic residues" evidence="2">
    <location>
        <begin position="710"/>
        <end position="752"/>
    </location>
</feature>
<keyword evidence="6" id="KW-1185">Reference proteome</keyword>
<dbReference type="Gene3D" id="3.40.50.1390">
    <property type="entry name" value="Resolvase, N-terminal catalytic domain"/>
    <property type="match status" value="1"/>
</dbReference>
<feature type="domain" description="Recombinase" evidence="4">
    <location>
        <begin position="166"/>
        <end position="310"/>
    </location>
</feature>
<dbReference type="InterPro" id="IPR006119">
    <property type="entry name" value="Resolv_N"/>
</dbReference>
<dbReference type="EMBL" id="FRAH01000007">
    <property type="protein sequence ID" value="SHJ85385.1"/>
    <property type="molecule type" value="Genomic_DNA"/>
</dbReference>
<dbReference type="GO" id="GO:0003677">
    <property type="term" value="F:DNA binding"/>
    <property type="evidence" value="ECO:0007669"/>
    <property type="project" value="InterPro"/>
</dbReference>
<dbReference type="Gene3D" id="3.90.1750.20">
    <property type="entry name" value="Putative Large Serine Recombinase, Chain B, Domain 2"/>
    <property type="match status" value="1"/>
</dbReference>
<dbReference type="InterPro" id="IPR011109">
    <property type="entry name" value="DNA_bind_recombinase_dom"/>
</dbReference>
<dbReference type="Pfam" id="PF13408">
    <property type="entry name" value="Zn_ribbon_recom"/>
    <property type="match status" value="1"/>
</dbReference>
<reference evidence="5 6" key="1">
    <citation type="submission" date="2016-11" db="EMBL/GenBank/DDBJ databases">
        <authorList>
            <person name="Jaros S."/>
            <person name="Januszkiewicz K."/>
            <person name="Wedrychowicz H."/>
        </authorList>
    </citation>
    <scope>NUCLEOTIDE SEQUENCE [LARGE SCALE GENOMIC DNA]</scope>
    <source>
        <strain evidence="5 6">DSM 14214</strain>
    </source>
</reference>
<evidence type="ECO:0000313" key="5">
    <source>
        <dbReference type="EMBL" id="SHJ85385.1"/>
    </source>
</evidence>
<dbReference type="PROSITE" id="PS51736">
    <property type="entry name" value="RECOMBINASES_3"/>
    <property type="match status" value="1"/>
</dbReference>
<dbReference type="InterPro" id="IPR025827">
    <property type="entry name" value="Zn_ribbon_recom_dom"/>
</dbReference>
<feature type="region of interest" description="Disordered" evidence="2">
    <location>
        <begin position="638"/>
        <end position="775"/>
    </location>
</feature>
<dbReference type="Proteomes" id="UP000183975">
    <property type="component" value="Unassembled WGS sequence"/>
</dbReference>
<dbReference type="RefSeq" id="WP_072849095.1">
    <property type="nucleotide sequence ID" value="NZ_FRAH01000007.1"/>
</dbReference>
<accession>A0A1M6MPE6</accession>
<dbReference type="InterPro" id="IPR025378">
    <property type="entry name" value="DUF4368"/>
</dbReference>
<evidence type="ECO:0000256" key="1">
    <source>
        <dbReference type="SAM" id="Coils"/>
    </source>
</evidence>
<feature type="compositionally biased region" description="Basic and acidic residues" evidence="2">
    <location>
        <begin position="638"/>
        <end position="652"/>
    </location>
</feature>
<dbReference type="OrthoDB" id="9784557at2"/>
<dbReference type="PANTHER" id="PTHR30461">
    <property type="entry name" value="DNA-INVERTASE FROM LAMBDOID PROPHAGE"/>
    <property type="match status" value="1"/>
</dbReference>
<evidence type="ECO:0000313" key="6">
    <source>
        <dbReference type="Proteomes" id="UP000183975"/>
    </source>
</evidence>
<dbReference type="PANTHER" id="PTHR30461:SF23">
    <property type="entry name" value="DNA RECOMBINASE-RELATED"/>
    <property type="match status" value="1"/>
</dbReference>
<dbReference type="InterPro" id="IPR050639">
    <property type="entry name" value="SSR_resolvase"/>
</dbReference>
<name>A0A1M6MPE6_9FIRM</name>
<gene>
    <name evidence="5" type="ORF">SAMN02745138_00653</name>
</gene>
<dbReference type="Pfam" id="PF14287">
    <property type="entry name" value="DUF4368"/>
    <property type="match status" value="1"/>
</dbReference>
<dbReference type="SUPFAM" id="SSF53041">
    <property type="entry name" value="Resolvase-like"/>
    <property type="match status" value="1"/>
</dbReference>
<dbReference type="PROSITE" id="PS51737">
    <property type="entry name" value="RECOMBINASE_DNA_BIND"/>
    <property type="match status" value="1"/>
</dbReference>
<feature type="coiled-coil region" evidence="1">
    <location>
        <begin position="406"/>
        <end position="489"/>
    </location>
</feature>
<dbReference type="AlphaFoldDB" id="A0A1M6MPE6"/>
<dbReference type="Pfam" id="PF07508">
    <property type="entry name" value="Recombinase"/>
    <property type="match status" value="1"/>
</dbReference>
<dbReference type="SMART" id="SM00857">
    <property type="entry name" value="Resolvase"/>
    <property type="match status" value="1"/>
</dbReference>